<dbReference type="AlphaFoldDB" id="A0A165BK71"/>
<accession>A0A165BK71</accession>
<dbReference type="GeneID" id="63819694"/>
<dbReference type="EMBL" id="KV427668">
    <property type="protein sequence ID" value="KZT01210.1"/>
    <property type="molecule type" value="Genomic_DNA"/>
</dbReference>
<keyword evidence="2" id="KW-1185">Reference proteome</keyword>
<name>A0A165BK71_9APHY</name>
<protein>
    <submittedName>
        <fullName evidence="1">Uncharacterized protein</fullName>
    </submittedName>
</protein>
<evidence type="ECO:0000313" key="1">
    <source>
        <dbReference type="EMBL" id="KZT01210.1"/>
    </source>
</evidence>
<gene>
    <name evidence="1" type="ORF">LAESUDRAFT_489445</name>
</gene>
<organism evidence="1 2">
    <name type="scientific">Laetiporus sulphureus 93-53</name>
    <dbReference type="NCBI Taxonomy" id="1314785"/>
    <lineage>
        <taxon>Eukaryota</taxon>
        <taxon>Fungi</taxon>
        <taxon>Dikarya</taxon>
        <taxon>Basidiomycota</taxon>
        <taxon>Agaricomycotina</taxon>
        <taxon>Agaricomycetes</taxon>
        <taxon>Polyporales</taxon>
        <taxon>Laetiporus</taxon>
    </lineage>
</organism>
<dbReference type="Proteomes" id="UP000076871">
    <property type="component" value="Unassembled WGS sequence"/>
</dbReference>
<sequence length="152" mass="17449">MQAVHVGLAFSTINGRFSHKGVNAAVPIRIFLRHGEKRPFFWPIRRPFACLRLPASRRRQLSLSQLLWPGDSSTSENVAETTPPPRYAQQAIHMCARLRSQRWLPERRKSTVLLEAQRRDPMANLRRHHQQAIATLHVHAAADNNACQLHRS</sequence>
<reference evidence="1 2" key="1">
    <citation type="journal article" date="2016" name="Mol. Biol. Evol.">
        <title>Comparative Genomics of Early-Diverging Mushroom-Forming Fungi Provides Insights into the Origins of Lignocellulose Decay Capabilities.</title>
        <authorList>
            <person name="Nagy L.G."/>
            <person name="Riley R."/>
            <person name="Tritt A."/>
            <person name="Adam C."/>
            <person name="Daum C."/>
            <person name="Floudas D."/>
            <person name="Sun H."/>
            <person name="Yadav J.S."/>
            <person name="Pangilinan J."/>
            <person name="Larsson K.H."/>
            <person name="Matsuura K."/>
            <person name="Barry K."/>
            <person name="Labutti K."/>
            <person name="Kuo R."/>
            <person name="Ohm R.A."/>
            <person name="Bhattacharya S.S."/>
            <person name="Shirouzu T."/>
            <person name="Yoshinaga Y."/>
            <person name="Martin F.M."/>
            <person name="Grigoriev I.V."/>
            <person name="Hibbett D.S."/>
        </authorList>
    </citation>
    <scope>NUCLEOTIDE SEQUENCE [LARGE SCALE GENOMIC DNA]</scope>
    <source>
        <strain evidence="1 2">93-53</strain>
    </source>
</reference>
<dbReference type="RefSeq" id="XP_040758950.1">
    <property type="nucleotide sequence ID" value="XM_040902663.1"/>
</dbReference>
<proteinExistence type="predicted"/>
<dbReference type="InParanoid" id="A0A165BK71"/>
<evidence type="ECO:0000313" key="2">
    <source>
        <dbReference type="Proteomes" id="UP000076871"/>
    </source>
</evidence>